<dbReference type="AlphaFoldDB" id="A0AAV7T3Q6"/>
<proteinExistence type="predicted"/>
<evidence type="ECO:0000256" key="1">
    <source>
        <dbReference type="SAM" id="MobiDB-lite"/>
    </source>
</evidence>
<dbReference type="EMBL" id="JANPWB010000007">
    <property type="protein sequence ID" value="KAJ1171235.1"/>
    <property type="molecule type" value="Genomic_DNA"/>
</dbReference>
<gene>
    <name evidence="2" type="ORF">NDU88_003105</name>
</gene>
<reference evidence="2" key="1">
    <citation type="journal article" date="2022" name="bioRxiv">
        <title>Sequencing and chromosome-scale assembly of the giantPleurodeles waltlgenome.</title>
        <authorList>
            <person name="Brown T."/>
            <person name="Elewa A."/>
            <person name="Iarovenko S."/>
            <person name="Subramanian E."/>
            <person name="Araus A.J."/>
            <person name="Petzold A."/>
            <person name="Susuki M."/>
            <person name="Suzuki K.-i.T."/>
            <person name="Hayashi T."/>
            <person name="Toyoda A."/>
            <person name="Oliveira C."/>
            <person name="Osipova E."/>
            <person name="Leigh N.D."/>
            <person name="Simon A."/>
            <person name="Yun M.H."/>
        </authorList>
    </citation>
    <scope>NUCLEOTIDE SEQUENCE</scope>
    <source>
        <strain evidence="2">20211129_DDA</strain>
        <tissue evidence="2">Liver</tissue>
    </source>
</reference>
<keyword evidence="3" id="KW-1185">Reference proteome</keyword>
<comment type="caution">
    <text evidence="2">The sequence shown here is derived from an EMBL/GenBank/DDBJ whole genome shotgun (WGS) entry which is preliminary data.</text>
</comment>
<evidence type="ECO:0000313" key="2">
    <source>
        <dbReference type="EMBL" id="KAJ1171235.1"/>
    </source>
</evidence>
<name>A0AAV7T3Q6_PLEWA</name>
<organism evidence="2 3">
    <name type="scientific">Pleurodeles waltl</name>
    <name type="common">Iberian ribbed newt</name>
    <dbReference type="NCBI Taxonomy" id="8319"/>
    <lineage>
        <taxon>Eukaryota</taxon>
        <taxon>Metazoa</taxon>
        <taxon>Chordata</taxon>
        <taxon>Craniata</taxon>
        <taxon>Vertebrata</taxon>
        <taxon>Euteleostomi</taxon>
        <taxon>Amphibia</taxon>
        <taxon>Batrachia</taxon>
        <taxon>Caudata</taxon>
        <taxon>Salamandroidea</taxon>
        <taxon>Salamandridae</taxon>
        <taxon>Pleurodelinae</taxon>
        <taxon>Pleurodeles</taxon>
    </lineage>
</organism>
<feature type="region of interest" description="Disordered" evidence="1">
    <location>
        <begin position="1"/>
        <end position="39"/>
    </location>
</feature>
<accession>A0AAV7T3Q6</accession>
<dbReference type="Proteomes" id="UP001066276">
    <property type="component" value="Chromosome 4_1"/>
</dbReference>
<protein>
    <submittedName>
        <fullName evidence="2">Uncharacterized protein</fullName>
    </submittedName>
</protein>
<evidence type="ECO:0000313" key="3">
    <source>
        <dbReference type="Proteomes" id="UP001066276"/>
    </source>
</evidence>
<sequence length="82" mass="8927">MLVGSVLPLRQRSIGREGGGGLRPGRLPAPGATDEPLSRRSLARGLVSTGPCLLKRGDAMSCRRLELEKETLNCTEFNYKPY</sequence>